<dbReference type="Proteomes" id="UP000246740">
    <property type="component" value="Unassembled WGS sequence"/>
</dbReference>
<name>A0A317XX60_9BASI</name>
<sequence>MGRQLHAAKSSQRGILSCRSLASRTASIGRAAATFGACAIQCSYAECFRRSAQVSERSRYICTSVCNASEHLLASTTLSYIPSQCTWRPDGLSRCCLATKATIHRTTIRAYRLSRLMLAYQGYVLRAGDAFLVEVQGAYRLASSCCLRYGGSNRNNEISTPAPAPVFAFHIGRESCSDPYES</sequence>
<dbReference type="InParanoid" id="A0A317XX60"/>
<organism evidence="1 2">
    <name type="scientific">Testicularia cyperi</name>
    <dbReference type="NCBI Taxonomy" id="1882483"/>
    <lineage>
        <taxon>Eukaryota</taxon>
        <taxon>Fungi</taxon>
        <taxon>Dikarya</taxon>
        <taxon>Basidiomycota</taxon>
        <taxon>Ustilaginomycotina</taxon>
        <taxon>Ustilaginomycetes</taxon>
        <taxon>Ustilaginales</taxon>
        <taxon>Anthracoideaceae</taxon>
        <taxon>Testicularia</taxon>
    </lineage>
</organism>
<reference evidence="1 2" key="1">
    <citation type="journal article" date="2018" name="Mol. Biol. Evol.">
        <title>Broad Genomic Sampling Reveals a Smut Pathogenic Ancestry of the Fungal Clade Ustilaginomycotina.</title>
        <authorList>
            <person name="Kijpornyongpan T."/>
            <person name="Mondo S.J."/>
            <person name="Barry K."/>
            <person name="Sandor L."/>
            <person name="Lee J."/>
            <person name="Lipzen A."/>
            <person name="Pangilinan J."/>
            <person name="LaButti K."/>
            <person name="Hainaut M."/>
            <person name="Henrissat B."/>
            <person name="Grigoriev I.V."/>
            <person name="Spatafora J.W."/>
            <person name="Aime M.C."/>
        </authorList>
    </citation>
    <scope>NUCLEOTIDE SEQUENCE [LARGE SCALE GENOMIC DNA]</scope>
    <source>
        <strain evidence="1 2">MCA 3645</strain>
    </source>
</reference>
<keyword evidence="2" id="KW-1185">Reference proteome</keyword>
<protein>
    <submittedName>
        <fullName evidence="1">Uncharacterized protein</fullName>
    </submittedName>
</protein>
<accession>A0A317XX60</accession>
<dbReference type="AlphaFoldDB" id="A0A317XX60"/>
<gene>
    <name evidence="1" type="ORF">BCV70DRAFT_7239</name>
</gene>
<dbReference type="EMBL" id="KZ819188">
    <property type="protein sequence ID" value="PWZ02844.1"/>
    <property type="molecule type" value="Genomic_DNA"/>
</dbReference>
<proteinExistence type="predicted"/>
<evidence type="ECO:0000313" key="1">
    <source>
        <dbReference type="EMBL" id="PWZ02844.1"/>
    </source>
</evidence>
<evidence type="ECO:0000313" key="2">
    <source>
        <dbReference type="Proteomes" id="UP000246740"/>
    </source>
</evidence>